<comment type="pathway">
    <text evidence="1">Phospholipid metabolism; phosphatidylethanolamine biosynthesis; phosphatidylethanolamine from ethanolamine: step 1/3.</text>
</comment>
<dbReference type="Pfam" id="PF01633">
    <property type="entry name" value="Choline_kinase"/>
    <property type="match status" value="1"/>
</dbReference>
<dbReference type="EC" id="2.7.1.82" evidence="3"/>
<dbReference type="OrthoDB" id="10267235at2759"/>
<dbReference type="Gene3D" id="3.30.200.20">
    <property type="entry name" value="Phosphorylase Kinase, domain 1"/>
    <property type="match status" value="1"/>
</dbReference>
<reference evidence="5" key="1">
    <citation type="journal article" date="2023" name="Commun. Biol.">
        <title>Genome analysis of Parmales, the sister group of diatoms, reveals the evolutionary specialization of diatoms from phago-mixotrophs to photoautotrophs.</title>
        <authorList>
            <person name="Ban H."/>
            <person name="Sato S."/>
            <person name="Yoshikawa S."/>
            <person name="Yamada K."/>
            <person name="Nakamura Y."/>
            <person name="Ichinomiya M."/>
            <person name="Sato N."/>
            <person name="Blanc-Mathieu R."/>
            <person name="Endo H."/>
            <person name="Kuwata A."/>
            <person name="Ogata H."/>
        </authorList>
    </citation>
    <scope>NUCLEOTIDE SEQUENCE [LARGE SCALE GENOMIC DNA]</scope>
</reference>
<dbReference type="Proteomes" id="UP001165065">
    <property type="component" value="Unassembled WGS sequence"/>
</dbReference>
<evidence type="ECO:0000256" key="2">
    <source>
        <dbReference type="ARBA" id="ARBA00038211"/>
    </source>
</evidence>
<comment type="caution">
    <text evidence="4">The sequence shown here is derived from an EMBL/GenBank/DDBJ whole genome shotgun (WGS) entry which is preliminary data.</text>
</comment>
<dbReference type="GO" id="GO:0006646">
    <property type="term" value="P:phosphatidylethanolamine biosynthetic process"/>
    <property type="evidence" value="ECO:0007669"/>
    <property type="project" value="TreeGrafter"/>
</dbReference>
<evidence type="ECO:0000313" key="5">
    <source>
        <dbReference type="Proteomes" id="UP001165065"/>
    </source>
</evidence>
<proteinExistence type="inferred from homology"/>
<sequence length="363" mass="40387">MKKDLVELLRSMNAVAGEDISNNFSQPYWIYPPSPEPSTSGWTIKRISGGITNDLYLVNHDTVKIGCEGEGVLIRLFGAEGLINRDNETSAYACLCDDSVAYKYLGRFGTPPNAGGGRIEGFLKGYAPLEKEDFADPETSASIALEMCKVHNFTPNDLLKVVFGAESNLFPELATWLGNAKEAVEKGTFKTQEDNERAIKLNVDAVGEAIEKFKQQLSEFPSPPQIAFCHNDLLAANIMRNKDKTIKLIDFEYGGMNYICFDIANHFNEFAGGTDDSKPDYSLLPNIEQKTKFIKTYVDAKVAPDCGEEEREEMVNILLGQVGVFEQLNHCYWGLWGVNQGNTEGTGEFDYLNYAKARFGELK</sequence>
<keyword evidence="5" id="KW-1185">Reference proteome</keyword>
<dbReference type="AlphaFoldDB" id="A0A9W7GM52"/>
<dbReference type="PANTHER" id="PTHR22603:SF66">
    <property type="entry name" value="ETHANOLAMINE KINASE"/>
    <property type="match status" value="1"/>
</dbReference>
<comment type="similarity">
    <text evidence="2">Belongs to the choline/ethanolamine kinase family.</text>
</comment>
<gene>
    <name evidence="4" type="ORF">TrCOL_g2553</name>
</gene>
<organism evidence="4 5">
    <name type="scientific">Triparma columacea</name>
    <dbReference type="NCBI Taxonomy" id="722753"/>
    <lineage>
        <taxon>Eukaryota</taxon>
        <taxon>Sar</taxon>
        <taxon>Stramenopiles</taxon>
        <taxon>Ochrophyta</taxon>
        <taxon>Bolidophyceae</taxon>
        <taxon>Parmales</taxon>
        <taxon>Triparmaceae</taxon>
        <taxon>Triparma</taxon>
    </lineage>
</organism>
<protein>
    <recommendedName>
        <fullName evidence="3">ethanolamine kinase</fullName>
        <ecNumber evidence="3">2.7.1.82</ecNumber>
    </recommendedName>
</protein>
<dbReference type="GO" id="GO:0005737">
    <property type="term" value="C:cytoplasm"/>
    <property type="evidence" value="ECO:0007669"/>
    <property type="project" value="TreeGrafter"/>
</dbReference>
<dbReference type="PANTHER" id="PTHR22603">
    <property type="entry name" value="CHOLINE/ETHANOALAMINE KINASE"/>
    <property type="match status" value="1"/>
</dbReference>
<name>A0A9W7GM52_9STRA</name>
<evidence type="ECO:0000256" key="3">
    <source>
        <dbReference type="ARBA" id="ARBA00038874"/>
    </source>
</evidence>
<dbReference type="Gene3D" id="3.90.1200.10">
    <property type="match status" value="1"/>
</dbReference>
<dbReference type="GO" id="GO:0004305">
    <property type="term" value="F:ethanolamine kinase activity"/>
    <property type="evidence" value="ECO:0007669"/>
    <property type="project" value="UniProtKB-EC"/>
</dbReference>
<dbReference type="CDD" id="cd05157">
    <property type="entry name" value="ETNK_euk"/>
    <property type="match status" value="1"/>
</dbReference>
<evidence type="ECO:0000256" key="1">
    <source>
        <dbReference type="ARBA" id="ARBA00037883"/>
    </source>
</evidence>
<accession>A0A9W7GM52</accession>
<dbReference type="InterPro" id="IPR011009">
    <property type="entry name" value="Kinase-like_dom_sf"/>
</dbReference>
<evidence type="ECO:0000313" key="4">
    <source>
        <dbReference type="EMBL" id="GMI46883.1"/>
    </source>
</evidence>
<dbReference type="SUPFAM" id="SSF56112">
    <property type="entry name" value="Protein kinase-like (PK-like)"/>
    <property type="match status" value="1"/>
</dbReference>
<dbReference type="EMBL" id="BRYA01000318">
    <property type="protein sequence ID" value="GMI46883.1"/>
    <property type="molecule type" value="Genomic_DNA"/>
</dbReference>